<keyword evidence="3" id="KW-1185">Reference proteome</keyword>
<accession>A0ABQ8FL52</accession>
<sequence length="497" mass="54768">MLSGISSGHSKRGPTSALTKSLSDYSVRQTGERRLLQRLYTAVSKVARHAKRVMAMKPRTHIEATPPQQHRSGKRNLSSNDLPVLGDGSSSTLLVPMPLLAPQAVPTAFEGLLNSGLLDMPDTSSAPDTLNKCQSWIDSASFLTPLAIHIKAQRPVTPLLESGLPSTIHSSRSHQSGILDDTAAYQISSMGHDTQYHATVSNEHSIHLSSLPAEIICNIAMRAGFFGALLLSQASSRLHVLLSSPSSWVSYKLLTSDHITNTITVVTKVHTFDHLVFGDWHAHSSISDSNKDKDDAEPDVFFMHRTFLEQFDFLGGISFRMDPGGLATANFFEHREHLSCYIDDMQLRVQNGIVPPPLAPYTAPPSPPPPSIVSATTPTEENALESLMPLPIHTSPTGGARIQHSCPSCEYYDTQKVRRSIFVFDQVPLHPTWAKDGVTYQHAYKDSKRTLLVTVKPSSGRMFQDDLPVVTLNRLEINGTKLNPNYYSLFLKLVHQR</sequence>
<evidence type="ECO:0000313" key="2">
    <source>
        <dbReference type="EMBL" id="KAH6600180.1"/>
    </source>
</evidence>
<evidence type="ECO:0000256" key="1">
    <source>
        <dbReference type="SAM" id="MobiDB-lite"/>
    </source>
</evidence>
<evidence type="ECO:0008006" key="4">
    <source>
        <dbReference type="Google" id="ProtNLM"/>
    </source>
</evidence>
<gene>
    <name evidence="2" type="ORF">BASA50_002505</name>
</gene>
<feature type="region of interest" description="Disordered" evidence="1">
    <location>
        <begin position="1"/>
        <end position="25"/>
    </location>
</feature>
<evidence type="ECO:0000313" key="3">
    <source>
        <dbReference type="Proteomes" id="UP001648503"/>
    </source>
</evidence>
<feature type="compositionally biased region" description="Polar residues" evidence="1">
    <location>
        <begin position="66"/>
        <end position="81"/>
    </location>
</feature>
<organism evidence="2 3">
    <name type="scientific">Batrachochytrium salamandrivorans</name>
    <dbReference type="NCBI Taxonomy" id="1357716"/>
    <lineage>
        <taxon>Eukaryota</taxon>
        <taxon>Fungi</taxon>
        <taxon>Fungi incertae sedis</taxon>
        <taxon>Chytridiomycota</taxon>
        <taxon>Chytridiomycota incertae sedis</taxon>
        <taxon>Chytridiomycetes</taxon>
        <taxon>Rhizophydiales</taxon>
        <taxon>Rhizophydiales incertae sedis</taxon>
        <taxon>Batrachochytrium</taxon>
    </lineage>
</organism>
<dbReference type="Proteomes" id="UP001648503">
    <property type="component" value="Unassembled WGS sequence"/>
</dbReference>
<dbReference type="SUPFAM" id="SSF81383">
    <property type="entry name" value="F-box domain"/>
    <property type="match status" value="1"/>
</dbReference>
<proteinExistence type="predicted"/>
<protein>
    <recommendedName>
        <fullName evidence="4">F-box domain-containing protein</fullName>
    </recommendedName>
</protein>
<name>A0ABQ8FL52_9FUNG</name>
<reference evidence="2 3" key="1">
    <citation type="submission" date="2021-02" db="EMBL/GenBank/DDBJ databases">
        <title>Variation within the Batrachochytrium salamandrivorans European outbreak.</title>
        <authorList>
            <person name="Kelly M."/>
            <person name="Pasmans F."/>
            <person name="Shea T.P."/>
            <person name="Munoz J.F."/>
            <person name="Carranza S."/>
            <person name="Cuomo C.A."/>
            <person name="Martel A."/>
        </authorList>
    </citation>
    <scope>NUCLEOTIDE SEQUENCE [LARGE SCALE GENOMIC DNA]</scope>
    <source>
        <strain evidence="2 3">AMFP18/2</strain>
    </source>
</reference>
<dbReference type="InterPro" id="IPR036047">
    <property type="entry name" value="F-box-like_dom_sf"/>
</dbReference>
<feature type="compositionally biased region" description="Polar residues" evidence="1">
    <location>
        <begin position="16"/>
        <end position="25"/>
    </location>
</feature>
<comment type="caution">
    <text evidence="2">The sequence shown here is derived from an EMBL/GenBank/DDBJ whole genome shotgun (WGS) entry which is preliminary data.</text>
</comment>
<feature type="region of interest" description="Disordered" evidence="1">
    <location>
        <begin position="57"/>
        <end position="83"/>
    </location>
</feature>
<dbReference type="EMBL" id="JAFCIX010000046">
    <property type="protein sequence ID" value="KAH6600180.1"/>
    <property type="molecule type" value="Genomic_DNA"/>
</dbReference>